<dbReference type="EMBL" id="FXTC01000011">
    <property type="protein sequence ID" value="SMO90849.1"/>
    <property type="molecule type" value="Genomic_DNA"/>
</dbReference>
<gene>
    <name evidence="1" type="ORF">SAMN06265171_11197</name>
</gene>
<dbReference type="AlphaFoldDB" id="A0A521F3Y7"/>
<evidence type="ECO:0000313" key="2">
    <source>
        <dbReference type="Proteomes" id="UP000316916"/>
    </source>
</evidence>
<keyword evidence="2" id="KW-1185">Reference proteome</keyword>
<proteinExistence type="predicted"/>
<reference evidence="1 2" key="1">
    <citation type="submission" date="2017-05" db="EMBL/GenBank/DDBJ databases">
        <authorList>
            <person name="Varghese N."/>
            <person name="Submissions S."/>
        </authorList>
    </citation>
    <scope>NUCLEOTIDE SEQUENCE [LARGE SCALE GENOMIC DNA]</scope>
    <source>
        <strain evidence="1 2">DSM 29371</strain>
    </source>
</reference>
<organism evidence="1 2">
    <name type="scientific">Chryseobacterium rhizoplanae</name>
    <dbReference type="NCBI Taxonomy" id="1609531"/>
    <lineage>
        <taxon>Bacteria</taxon>
        <taxon>Pseudomonadati</taxon>
        <taxon>Bacteroidota</taxon>
        <taxon>Flavobacteriia</taxon>
        <taxon>Flavobacteriales</taxon>
        <taxon>Weeksellaceae</taxon>
        <taxon>Chryseobacterium group</taxon>
        <taxon>Chryseobacterium</taxon>
    </lineage>
</organism>
<evidence type="ECO:0000313" key="1">
    <source>
        <dbReference type="EMBL" id="SMO90849.1"/>
    </source>
</evidence>
<dbReference type="RefSeq" id="WP_142719441.1">
    <property type="nucleotide sequence ID" value="NZ_FXTC01000011.1"/>
</dbReference>
<protein>
    <submittedName>
        <fullName evidence="1">Uncharacterized protein</fullName>
    </submittedName>
</protein>
<dbReference type="Proteomes" id="UP000316916">
    <property type="component" value="Unassembled WGS sequence"/>
</dbReference>
<name>A0A521F3Y7_9FLAO</name>
<accession>A0A521F3Y7</accession>
<sequence>MLINSENGVIELKTFNTRLYRGMSPDQLKQTDFYKEQYHNMWDVKTGYFWYYFKHIEVLGYQLSFSLCFFEDQLEIIHMNTWENGDAKDWNEWTEEKEMNVFHRNNTFLIQILEMLPTQKKKKPYPSCTFKFPWGDVWSVYDPRSAASLMGINFNEEEKQIKNNL</sequence>